<dbReference type="SUPFAM" id="SSF103511">
    <property type="entry name" value="Chlorophyll a-b binding protein"/>
    <property type="match status" value="1"/>
</dbReference>
<evidence type="ECO:0000313" key="1">
    <source>
        <dbReference type="EMBL" id="CAD9238910.1"/>
    </source>
</evidence>
<dbReference type="GO" id="GO:0009507">
    <property type="term" value="C:chloroplast"/>
    <property type="evidence" value="ECO:0007669"/>
    <property type="project" value="UniProtKB-SubCell"/>
</dbReference>
<sequence>MAFITTAGFNTVAQKQNVLCKTAAVQRSSRKAVIRAARDLKEDTKFETIESNNLKKTMASDNSPLRPQGFTPYAEIINGRFAMIGFTLALVTEAISPAHPSLLQQLYTMIPIQPYVERLFH</sequence>
<gene>
    <name evidence="1" type="ORF">EAUS1353_LOCUS640</name>
</gene>
<reference evidence="1" key="1">
    <citation type="submission" date="2021-01" db="EMBL/GenBank/DDBJ databases">
        <authorList>
            <person name="Corre E."/>
            <person name="Pelletier E."/>
            <person name="Niang G."/>
            <person name="Scheremetjew M."/>
            <person name="Finn R."/>
            <person name="Kale V."/>
            <person name="Holt S."/>
            <person name="Cochrane G."/>
            <person name="Meng A."/>
            <person name="Brown T."/>
            <person name="Cohen L."/>
        </authorList>
    </citation>
    <scope>NUCLEOTIDE SEQUENCE</scope>
    <source>
        <strain evidence="1">CCMP3124</strain>
    </source>
</reference>
<organism evidence="1">
    <name type="scientific">Erythrolobus australicus</name>
    <dbReference type="NCBI Taxonomy" id="1077150"/>
    <lineage>
        <taxon>Eukaryota</taxon>
        <taxon>Rhodophyta</taxon>
        <taxon>Bangiophyceae</taxon>
        <taxon>Porphyridiales</taxon>
        <taxon>Porphyridiaceae</taxon>
        <taxon>Erythrolobus</taxon>
    </lineage>
</organism>
<protein>
    <recommendedName>
        <fullName evidence="2">High light inducible protein</fullName>
    </recommendedName>
</protein>
<name>A0A7S1XH35_9RHOD</name>
<accession>A0A7S1XH35</accession>
<dbReference type="AlphaFoldDB" id="A0A7S1XH35"/>
<evidence type="ECO:0008006" key="2">
    <source>
        <dbReference type="Google" id="ProtNLM"/>
    </source>
</evidence>
<dbReference type="EMBL" id="HBGI01001006">
    <property type="protein sequence ID" value="CAD9238910.1"/>
    <property type="molecule type" value="Transcribed_RNA"/>
</dbReference>
<proteinExistence type="predicted"/>